<proteinExistence type="predicted"/>
<dbReference type="InterPro" id="IPR028098">
    <property type="entry name" value="Glyco_trans_4-like_N"/>
</dbReference>
<sequence length="469" mass="50207">MTAEAVTDRPLRIALLTYKGNPFCGGQGVYVRHLSRELARLGHRVEVIGAQPYPVLDPVEPPADGSARPGRLTLTELPSLDLYRQPDPFRTPAREELRDWIDLLEVGTMWTGGFPEPLTFSLRARRHLAARRGQFDVVHDNQTLGYGLLGGPRALGAPLVTTVHHPVTVDRRLELAAAGTRRKRLSVRRWYGFTHMQRRVAQRLPSVLTVSGSSREEIAQDLGVRRERIHVVPIGADTALFSPDPAVPEVPGRIVTTSSADVPLKGLIHLVEALAKVRTERPDAHVVVVGKRPGTGPVADAIRELGLGHAVEFVKGITDAELADLVRGAQVACVPSLYEGFSLPAAEAMATGTPLLATTGGAIPEVAGRDGETCLAVRPGDSGALATGLLRLLGDAALRTRLGAAGRERVLRHFTWERAAVGTVEQYRAAMGAQRPGRPVTPAAPSVRASAPVAPLRPPGETVTAADGR</sequence>
<dbReference type="Gene3D" id="3.40.50.2000">
    <property type="entry name" value="Glycogen Phosphorylase B"/>
    <property type="match status" value="2"/>
</dbReference>
<dbReference type="Pfam" id="PF13439">
    <property type="entry name" value="Glyco_transf_4"/>
    <property type="match status" value="1"/>
</dbReference>
<dbReference type="SUPFAM" id="SSF53756">
    <property type="entry name" value="UDP-Glycosyltransferase/glycogen phosphorylase"/>
    <property type="match status" value="1"/>
</dbReference>
<dbReference type="Pfam" id="PF00534">
    <property type="entry name" value="Glycos_transf_1"/>
    <property type="match status" value="1"/>
</dbReference>
<keyword evidence="7" id="KW-1185">Reference proteome</keyword>
<name>A0A4Y3QZY7_STRCI</name>
<dbReference type="OrthoDB" id="8555507at2"/>
<dbReference type="RefSeq" id="WP_141275393.1">
    <property type="nucleotide sequence ID" value="NZ_BJMM01000011.1"/>
</dbReference>
<accession>A0A4Y3QZY7</accession>
<dbReference type="GO" id="GO:0016757">
    <property type="term" value="F:glycosyltransferase activity"/>
    <property type="evidence" value="ECO:0007669"/>
    <property type="project" value="UniProtKB-KW"/>
</dbReference>
<keyword evidence="2 6" id="KW-0808">Transferase</keyword>
<evidence type="ECO:0000259" key="4">
    <source>
        <dbReference type="Pfam" id="PF00534"/>
    </source>
</evidence>
<dbReference type="AlphaFoldDB" id="A0A4Y3QZY7"/>
<dbReference type="Proteomes" id="UP000319210">
    <property type="component" value="Unassembled WGS sequence"/>
</dbReference>
<feature type="compositionally biased region" description="Low complexity" evidence="3">
    <location>
        <begin position="438"/>
        <end position="454"/>
    </location>
</feature>
<feature type="domain" description="Glycosyltransferase subfamily 4-like N-terminal" evidence="5">
    <location>
        <begin position="25"/>
        <end position="239"/>
    </location>
</feature>
<organism evidence="6 7">
    <name type="scientific">Streptomyces cacaoi</name>
    <dbReference type="NCBI Taxonomy" id="1898"/>
    <lineage>
        <taxon>Bacteria</taxon>
        <taxon>Bacillati</taxon>
        <taxon>Actinomycetota</taxon>
        <taxon>Actinomycetes</taxon>
        <taxon>Kitasatosporales</taxon>
        <taxon>Streptomycetaceae</taxon>
        <taxon>Streptomyces</taxon>
    </lineage>
</organism>
<evidence type="ECO:0000256" key="1">
    <source>
        <dbReference type="ARBA" id="ARBA00022676"/>
    </source>
</evidence>
<dbReference type="PANTHER" id="PTHR46401">
    <property type="entry name" value="GLYCOSYLTRANSFERASE WBBK-RELATED"/>
    <property type="match status" value="1"/>
</dbReference>
<evidence type="ECO:0000256" key="2">
    <source>
        <dbReference type="ARBA" id="ARBA00022679"/>
    </source>
</evidence>
<feature type="region of interest" description="Disordered" evidence="3">
    <location>
        <begin position="432"/>
        <end position="469"/>
    </location>
</feature>
<gene>
    <name evidence="6" type="ORF">SCA03_27780</name>
</gene>
<dbReference type="EMBL" id="BJMM01000011">
    <property type="protein sequence ID" value="GEB50227.1"/>
    <property type="molecule type" value="Genomic_DNA"/>
</dbReference>
<dbReference type="PANTHER" id="PTHR46401:SF2">
    <property type="entry name" value="GLYCOSYLTRANSFERASE WBBK-RELATED"/>
    <property type="match status" value="1"/>
</dbReference>
<evidence type="ECO:0000256" key="3">
    <source>
        <dbReference type="SAM" id="MobiDB-lite"/>
    </source>
</evidence>
<keyword evidence="1" id="KW-0328">Glycosyltransferase</keyword>
<evidence type="ECO:0000313" key="6">
    <source>
        <dbReference type="EMBL" id="GEB50227.1"/>
    </source>
</evidence>
<reference evidence="6 7" key="1">
    <citation type="submission" date="2019-06" db="EMBL/GenBank/DDBJ databases">
        <title>Whole genome shotgun sequence of Streptomyces cacaoi subsp. cacaoi NBRC 12748.</title>
        <authorList>
            <person name="Hosoyama A."/>
            <person name="Uohara A."/>
            <person name="Ohji S."/>
            <person name="Ichikawa N."/>
        </authorList>
    </citation>
    <scope>NUCLEOTIDE SEQUENCE [LARGE SCALE GENOMIC DNA]</scope>
    <source>
        <strain evidence="6 7">NBRC 12748</strain>
    </source>
</reference>
<dbReference type="InterPro" id="IPR001296">
    <property type="entry name" value="Glyco_trans_1"/>
</dbReference>
<feature type="domain" description="Glycosyl transferase family 1" evidence="4">
    <location>
        <begin position="253"/>
        <end position="409"/>
    </location>
</feature>
<protein>
    <submittedName>
        <fullName evidence="6">Glycosyl transferase family 1</fullName>
    </submittedName>
</protein>
<comment type="caution">
    <text evidence="6">The sequence shown here is derived from an EMBL/GenBank/DDBJ whole genome shotgun (WGS) entry which is preliminary data.</text>
</comment>
<evidence type="ECO:0000259" key="5">
    <source>
        <dbReference type="Pfam" id="PF13439"/>
    </source>
</evidence>
<dbReference type="CDD" id="cd03801">
    <property type="entry name" value="GT4_PimA-like"/>
    <property type="match status" value="1"/>
</dbReference>
<evidence type="ECO:0000313" key="7">
    <source>
        <dbReference type="Proteomes" id="UP000319210"/>
    </source>
</evidence>
<dbReference type="GO" id="GO:0009103">
    <property type="term" value="P:lipopolysaccharide biosynthetic process"/>
    <property type="evidence" value="ECO:0007669"/>
    <property type="project" value="TreeGrafter"/>
</dbReference>